<keyword evidence="3" id="KW-1185">Reference proteome</keyword>
<feature type="region of interest" description="Disordered" evidence="1">
    <location>
        <begin position="207"/>
        <end position="254"/>
    </location>
</feature>
<feature type="region of interest" description="Disordered" evidence="1">
    <location>
        <begin position="78"/>
        <end position="100"/>
    </location>
</feature>
<reference evidence="2 3" key="1">
    <citation type="journal article" date="2014" name="Int. J. Syst. Evol. Microbiol.">
        <title>Sneathiella chungangensis sp. nov., isolated from a marine sand, and emended description of the genus Sneathiella.</title>
        <authorList>
            <person name="Siamphan C."/>
            <person name="Kim H."/>
            <person name="Lee J.S."/>
            <person name="Kim W."/>
        </authorList>
    </citation>
    <scope>NUCLEOTIDE SEQUENCE [LARGE SCALE GENOMIC DNA]</scope>
    <source>
        <strain evidence="2 3">KCTC 32476</strain>
    </source>
</reference>
<dbReference type="Pfam" id="PF06242">
    <property type="entry name" value="TrcR"/>
    <property type="match status" value="1"/>
</dbReference>
<dbReference type="Proteomes" id="UP000445696">
    <property type="component" value="Unassembled WGS sequence"/>
</dbReference>
<evidence type="ECO:0000256" key="1">
    <source>
        <dbReference type="SAM" id="MobiDB-lite"/>
    </source>
</evidence>
<dbReference type="AlphaFoldDB" id="A0A845MF15"/>
<comment type="caution">
    <text evidence="2">The sequence shown here is derived from an EMBL/GenBank/DDBJ whole genome shotgun (WGS) entry which is preliminary data.</text>
</comment>
<feature type="compositionally biased region" description="Basic and acidic residues" evidence="1">
    <location>
        <begin position="207"/>
        <end position="221"/>
    </location>
</feature>
<dbReference type="OrthoDB" id="9789843at2"/>
<name>A0A845MF15_9PROT</name>
<dbReference type="EMBL" id="WTVA01000004">
    <property type="protein sequence ID" value="MZR22643.1"/>
    <property type="molecule type" value="Genomic_DNA"/>
</dbReference>
<accession>A0A845MF15</accession>
<proteinExistence type="predicted"/>
<evidence type="ECO:0000313" key="3">
    <source>
        <dbReference type="Proteomes" id="UP000445696"/>
    </source>
</evidence>
<dbReference type="InterPro" id="IPR010421">
    <property type="entry name" value="TrcR"/>
</dbReference>
<sequence length="254" mass="27972">MVTPLLPKATAVWLIDNTSLSFEQIADFCGLHSLEVQGIADGEVAVGIVGLDPISNGQLTQAEIDRCQADTSARLQINKPTGDVPQPRRRGGRYTPVSRRGDRPDAISWLIKFHPELTDAQISKLVGTTKTTINAVRDRTHWNAQNIRPRDPVSLGICTQLELDEAVQKSAHRRKDEDRGKLMEEVAAAVAAEAAAVPLTPYEIKKQQVQKEESYDPRAEAEAVFGKSAEKKREDDKAASAKSFDELFKSSSRD</sequence>
<feature type="compositionally biased region" description="Basic and acidic residues" evidence="1">
    <location>
        <begin position="228"/>
        <end position="254"/>
    </location>
</feature>
<gene>
    <name evidence="2" type="ORF">GQF03_09880</name>
</gene>
<evidence type="ECO:0000313" key="2">
    <source>
        <dbReference type="EMBL" id="MZR22643.1"/>
    </source>
</evidence>
<dbReference type="RefSeq" id="WP_161339099.1">
    <property type="nucleotide sequence ID" value="NZ_JBHSDG010000004.1"/>
</dbReference>
<organism evidence="2 3">
    <name type="scientific">Sneathiella chungangensis</name>
    <dbReference type="NCBI Taxonomy" id="1418234"/>
    <lineage>
        <taxon>Bacteria</taxon>
        <taxon>Pseudomonadati</taxon>
        <taxon>Pseudomonadota</taxon>
        <taxon>Alphaproteobacteria</taxon>
        <taxon>Sneathiellales</taxon>
        <taxon>Sneathiellaceae</taxon>
        <taxon>Sneathiella</taxon>
    </lineage>
</organism>
<protein>
    <submittedName>
        <fullName evidence="2">DUF1013 domain-containing protein</fullName>
    </submittedName>
</protein>